<organism evidence="1 2">
    <name type="scientific">Duganella zoogloeoides</name>
    <dbReference type="NCBI Taxonomy" id="75659"/>
    <lineage>
        <taxon>Bacteria</taxon>
        <taxon>Pseudomonadati</taxon>
        <taxon>Pseudomonadota</taxon>
        <taxon>Betaproteobacteria</taxon>
        <taxon>Burkholderiales</taxon>
        <taxon>Oxalobacteraceae</taxon>
        <taxon>Telluria group</taxon>
        <taxon>Duganella</taxon>
    </lineage>
</organism>
<evidence type="ECO:0000313" key="2">
    <source>
        <dbReference type="Proteomes" id="UP001326110"/>
    </source>
</evidence>
<keyword evidence="2" id="KW-1185">Reference proteome</keyword>
<dbReference type="RefSeq" id="WP_152882506.1">
    <property type="nucleotide sequence ID" value="NZ_CP140152.1"/>
</dbReference>
<protein>
    <submittedName>
        <fullName evidence="1">Uncharacterized protein</fullName>
    </submittedName>
</protein>
<proteinExistence type="predicted"/>
<accession>A0ABZ0XSL9</accession>
<reference evidence="1 2" key="1">
    <citation type="submission" date="2023-11" db="EMBL/GenBank/DDBJ databases">
        <title>MicrobeMod: A computational toolkit for identifying prokaryotic methylation and restriction-modification with nanopore sequencing.</title>
        <authorList>
            <person name="Crits-Christoph A."/>
            <person name="Kang S.C."/>
            <person name="Lee H."/>
            <person name="Ostrov N."/>
        </authorList>
    </citation>
    <scope>NUCLEOTIDE SEQUENCE [LARGE SCALE GENOMIC DNA]</scope>
    <source>
        <strain evidence="1 2">ATCC 25935</strain>
    </source>
</reference>
<dbReference type="Proteomes" id="UP001326110">
    <property type="component" value="Chromosome"/>
</dbReference>
<gene>
    <name evidence="1" type="ORF">SR858_16875</name>
</gene>
<dbReference type="GeneID" id="43166946"/>
<dbReference type="EMBL" id="CP140152">
    <property type="protein sequence ID" value="WQH02740.1"/>
    <property type="molecule type" value="Genomic_DNA"/>
</dbReference>
<evidence type="ECO:0000313" key="1">
    <source>
        <dbReference type="EMBL" id="WQH02740.1"/>
    </source>
</evidence>
<name>A0ABZ0XSL9_9BURK</name>
<sequence>MSIAVSVIVRPSPGLRLLHAGLCCCVLASAAACPGVLAPLACVVAAICGYVCGQPCGIAMAVDITAVGQFRTALYQHAGTPLRLLDGSTVWRGLLLLRLGGADGSVRSVLVLPDCVSGAELRALTLACRAAAARSEINAPTL</sequence>